<dbReference type="GO" id="GO:0006020">
    <property type="term" value="P:inositol metabolic process"/>
    <property type="evidence" value="ECO:0007669"/>
    <property type="project" value="TreeGrafter"/>
</dbReference>
<keyword evidence="2" id="KW-0479">Metal-binding</keyword>
<evidence type="ECO:0000256" key="2">
    <source>
        <dbReference type="ARBA" id="ARBA00022723"/>
    </source>
</evidence>
<name>A0A6J6GSS0_9ZZZZ</name>
<dbReference type="Pfam" id="PF00459">
    <property type="entry name" value="Inositol_P"/>
    <property type="match status" value="1"/>
</dbReference>
<sequence length="263" mass="28381">MTSLAEQLQTELAFAITIADAADAVTLPRFAARNFTVDLKANQTEVTEVDRGTETVIMDLIRAQRPHHAWYGEEHGSGGDTDAEFTWVIDPIDGTSNFVRGVPVWATLIGLVHRDHGPVLGVVSCPTMATRWWGYQGGGAFCNGHPIHVSDVASLYDAHLSVTANAEWNRIGKSQNISRLTQTVKRVRGFGDFWQHMLVAQGAIDVSVDGIGLEPYDIAALVPIVQAAGGTITDRTGTADWRADNVVASNGLLHNDVIAILNS</sequence>
<dbReference type="Gene3D" id="3.30.540.10">
    <property type="entry name" value="Fructose-1,6-Bisphosphatase, subunit A, domain 1"/>
    <property type="match status" value="1"/>
</dbReference>
<dbReference type="GO" id="GO:0008934">
    <property type="term" value="F:inositol monophosphate 1-phosphatase activity"/>
    <property type="evidence" value="ECO:0007669"/>
    <property type="project" value="TreeGrafter"/>
</dbReference>
<dbReference type="InterPro" id="IPR000760">
    <property type="entry name" value="Inositol_monophosphatase-like"/>
</dbReference>
<comment type="cofactor">
    <cofactor evidence="1">
        <name>Mg(2+)</name>
        <dbReference type="ChEBI" id="CHEBI:18420"/>
    </cofactor>
</comment>
<dbReference type="PROSITE" id="PS00629">
    <property type="entry name" value="IMP_1"/>
    <property type="match status" value="1"/>
</dbReference>
<dbReference type="GO" id="GO:0007165">
    <property type="term" value="P:signal transduction"/>
    <property type="evidence" value="ECO:0007669"/>
    <property type="project" value="TreeGrafter"/>
</dbReference>
<gene>
    <name evidence="5" type="ORF">UFOPK1808_00982</name>
</gene>
<organism evidence="5">
    <name type="scientific">freshwater metagenome</name>
    <dbReference type="NCBI Taxonomy" id="449393"/>
    <lineage>
        <taxon>unclassified sequences</taxon>
        <taxon>metagenomes</taxon>
        <taxon>ecological metagenomes</taxon>
    </lineage>
</organism>
<keyword evidence="4" id="KW-0460">Magnesium</keyword>
<evidence type="ECO:0000256" key="3">
    <source>
        <dbReference type="ARBA" id="ARBA00022801"/>
    </source>
</evidence>
<proteinExistence type="predicted"/>
<dbReference type="SUPFAM" id="SSF56655">
    <property type="entry name" value="Carbohydrate phosphatase"/>
    <property type="match status" value="1"/>
</dbReference>
<dbReference type="InterPro" id="IPR020583">
    <property type="entry name" value="Inositol_monoP_metal-BS"/>
</dbReference>
<keyword evidence="3" id="KW-0378">Hydrolase</keyword>
<dbReference type="AlphaFoldDB" id="A0A6J6GSS0"/>
<dbReference type="PANTHER" id="PTHR20854">
    <property type="entry name" value="INOSITOL MONOPHOSPHATASE"/>
    <property type="match status" value="1"/>
</dbReference>
<evidence type="ECO:0000256" key="4">
    <source>
        <dbReference type="ARBA" id="ARBA00022842"/>
    </source>
</evidence>
<accession>A0A6J6GSS0</accession>
<dbReference type="GO" id="GO:0046872">
    <property type="term" value="F:metal ion binding"/>
    <property type="evidence" value="ECO:0007669"/>
    <property type="project" value="UniProtKB-KW"/>
</dbReference>
<protein>
    <submittedName>
        <fullName evidence="5">Unannotated protein</fullName>
    </submittedName>
</protein>
<dbReference type="FunFam" id="3.30.540.10:FF:000003">
    <property type="entry name" value="Inositol-1-monophosphatase"/>
    <property type="match status" value="1"/>
</dbReference>
<evidence type="ECO:0000313" key="5">
    <source>
        <dbReference type="EMBL" id="CAB4604166.1"/>
    </source>
</evidence>
<evidence type="ECO:0000256" key="1">
    <source>
        <dbReference type="ARBA" id="ARBA00001946"/>
    </source>
</evidence>
<dbReference type="PANTHER" id="PTHR20854:SF4">
    <property type="entry name" value="INOSITOL-1-MONOPHOSPHATASE-RELATED"/>
    <property type="match status" value="1"/>
</dbReference>
<dbReference type="Gene3D" id="3.40.190.80">
    <property type="match status" value="1"/>
</dbReference>
<reference evidence="5" key="1">
    <citation type="submission" date="2020-05" db="EMBL/GenBank/DDBJ databases">
        <authorList>
            <person name="Chiriac C."/>
            <person name="Salcher M."/>
            <person name="Ghai R."/>
            <person name="Kavagutti S V."/>
        </authorList>
    </citation>
    <scope>NUCLEOTIDE SEQUENCE</scope>
</reference>
<dbReference type="EMBL" id="CAEZUL010000113">
    <property type="protein sequence ID" value="CAB4604166.1"/>
    <property type="molecule type" value="Genomic_DNA"/>
</dbReference>
<dbReference type="PRINTS" id="PR00377">
    <property type="entry name" value="IMPHPHTASES"/>
</dbReference>